<sequence>MIVLFQRIDAIARPATFNPNILKNNSFEAKLSSILHNHPDKEGTFRKKKDFSNEFQPPFKIGNLSDAKNVEKLEKKGFIVDILPKSDGNRAGVLNELKNMKLKPTKQISIF</sequence>
<keyword evidence="2" id="KW-1185">Reference proteome</keyword>
<name>A0ABD2IKD0_HETSC</name>
<dbReference type="AlphaFoldDB" id="A0ABD2IKD0"/>
<evidence type="ECO:0000313" key="1">
    <source>
        <dbReference type="EMBL" id="KAL3080572.1"/>
    </source>
</evidence>
<gene>
    <name evidence="1" type="ORF">niasHS_013766</name>
</gene>
<dbReference type="EMBL" id="JBICCN010000293">
    <property type="protein sequence ID" value="KAL3080572.1"/>
    <property type="molecule type" value="Genomic_DNA"/>
</dbReference>
<reference evidence="1 2" key="1">
    <citation type="submission" date="2024-10" db="EMBL/GenBank/DDBJ databases">
        <authorList>
            <person name="Kim D."/>
        </authorList>
    </citation>
    <scope>NUCLEOTIDE SEQUENCE [LARGE SCALE GENOMIC DNA]</scope>
    <source>
        <strain evidence="1">Taebaek</strain>
    </source>
</reference>
<accession>A0ABD2IKD0</accession>
<comment type="caution">
    <text evidence="1">The sequence shown here is derived from an EMBL/GenBank/DDBJ whole genome shotgun (WGS) entry which is preliminary data.</text>
</comment>
<dbReference type="Proteomes" id="UP001620645">
    <property type="component" value="Unassembled WGS sequence"/>
</dbReference>
<proteinExistence type="predicted"/>
<organism evidence="1 2">
    <name type="scientific">Heterodera schachtii</name>
    <name type="common">Sugarbeet cyst nematode worm</name>
    <name type="synonym">Tylenchus schachtii</name>
    <dbReference type="NCBI Taxonomy" id="97005"/>
    <lineage>
        <taxon>Eukaryota</taxon>
        <taxon>Metazoa</taxon>
        <taxon>Ecdysozoa</taxon>
        <taxon>Nematoda</taxon>
        <taxon>Chromadorea</taxon>
        <taxon>Rhabditida</taxon>
        <taxon>Tylenchina</taxon>
        <taxon>Tylenchomorpha</taxon>
        <taxon>Tylenchoidea</taxon>
        <taxon>Heteroderidae</taxon>
        <taxon>Heteroderinae</taxon>
        <taxon>Heterodera</taxon>
    </lineage>
</organism>
<protein>
    <submittedName>
        <fullName evidence="1">Uncharacterized protein</fullName>
    </submittedName>
</protein>
<evidence type="ECO:0000313" key="2">
    <source>
        <dbReference type="Proteomes" id="UP001620645"/>
    </source>
</evidence>